<dbReference type="RefSeq" id="WP_149476126.1">
    <property type="nucleotide sequence ID" value="NZ_JAGGMB010000008.1"/>
</dbReference>
<organism evidence="1 2">
    <name type="scientific">Oceanobacillus polygoni</name>
    <dbReference type="NCBI Taxonomy" id="1235259"/>
    <lineage>
        <taxon>Bacteria</taxon>
        <taxon>Bacillati</taxon>
        <taxon>Bacillota</taxon>
        <taxon>Bacilli</taxon>
        <taxon>Bacillales</taxon>
        <taxon>Bacillaceae</taxon>
        <taxon>Oceanobacillus</taxon>
    </lineage>
</organism>
<name>A0A9X0YT46_9BACI</name>
<protein>
    <submittedName>
        <fullName evidence="1">Uncharacterized protein</fullName>
    </submittedName>
</protein>
<dbReference type="EMBL" id="JAGGMB010000008">
    <property type="protein sequence ID" value="MBP2078443.1"/>
    <property type="molecule type" value="Genomic_DNA"/>
</dbReference>
<keyword evidence="2" id="KW-1185">Reference proteome</keyword>
<proteinExistence type="predicted"/>
<sequence>MAGNNAEYYKNLSIFDNASTSKIYQMPKGKAYKLTPLCRLIMLTMKVPEAITLFKQLELETLAAIVNSVIEIKAVYDTTYNMKTIRRNRELFYNSLACYDWYH</sequence>
<reference evidence="1" key="1">
    <citation type="submission" date="2021-03" db="EMBL/GenBank/DDBJ databases">
        <title>Genomic Encyclopedia of Type Strains, Phase IV (KMG-IV): sequencing the most valuable type-strain genomes for metagenomic binning, comparative biology and taxonomic classification.</title>
        <authorList>
            <person name="Goeker M."/>
        </authorList>
    </citation>
    <scope>NUCLEOTIDE SEQUENCE</scope>
    <source>
        <strain evidence="1">DSM 107338</strain>
    </source>
</reference>
<evidence type="ECO:0000313" key="1">
    <source>
        <dbReference type="EMBL" id="MBP2078443.1"/>
    </source>
</evidence>
<dbReference type="OrthoDB" id="9807968at2"/>
<accession>A0A9X0YT46</accession>
<comment type="caution">
    <text evidence="1">The sequence shown here is derived from an EMBL/GenBank/DDBJ whole genome shotgun (WGS) entry which is preliminary data.</text>
</comment>
<dbReference type="Proteomes" id="UP001138793">
    <property type="component" value="Unassembled WGS sequence"/>
</dbReference>
<evidence type="ECO:0000313" key="2">
    <source>
        <dbReference type="Proteomes" id="UP001138793"/>
    </source>
</evidence>
<gene>
    <name evidence="1" type="ORF">J2Z64_002707</name>
</gene>
<dbReference type="AlphaFoldDB" id="A0A9X0YT46"/>